<name>A0A8G1RCF5_9EURO</name>
<evidence type="ECO:0000313" key="2">
    <source>
        <dbReference type="Proteomes" id="UP000249526"/>
    </source>
</evidence>
<dbReference type="GeneID" id="37161838"/>
<dbReference type="Proteomes" id="UP000249526">
    <property type="component" value="Unassembled WGS sequence"/>
</dbReference>
<dbReference type="RefSeq" id="XP_025521225.1">
    <property type="nucleotide sequence ID" value="XM_025658436.1"/>
</dbReference>
<reference evidence="1 2" key="1">
    <citation type="submission" date="2018-02" db="EMBL/GenBank/DDBJ databases">
        <title>The genomes of Aspergillus section Nigri reveals drivers in fungal speciation.</title>
        <authorList>
            <consortium name="DOE Joint Genome Institute"/>
            <person name="Vesth T.C."/>
            <person name="Nybo J."/>
            <person name="Theobald S."/>
            <person name="Brandl J."/>
            <person name="Frisvad J.C."/>
            <person name="Nielsen K.F."/>
            <person name="Lyhne E.K."/>
            <person name="Kogle M.E."/>
            <person name="Kuo A."/>
            <person name="Riley R."/>
            <person name="Clum A."/>
            <person name="Nolan M."/>
            <person name="Lipzen A."/>
            <person name="Salamov A."/>
            <person name="Henrissat B."/>
            <person name="Wiebenga A."/>
            <person name="De vries R.P."/>
            <person name="Grigoriev I.V."/>
            <person name="Mortensen U.H."/>
            <person name="Andersen M.R."/>
            <person name="Baker S.E."/>
        </authorList>
    </citation>
    <scope>NUCLEOTIDE SEQUENCE [LARGE SCALE GENOMIC DNA]</scope>
    <source>
        <strain evidence="1 2">CBS 112811</strain>
    </source>
</reference>
<dbReference type="AlphaFoldDB" id="A0A8G1RCF5"/>
<dbReference type="EMBL" id="KZ825054">
    <property type="protein sequence ID" value="RAH63303.1"/>
    <property type="molecule type" value="Genomic_DNA"/>
</dbReference>
<evidence type="ECO:0000313" key="1">
    <source>
        <dbReference type="EMBL" id="RAH63303.1"/>
    </source>
</evidence>
<protein>
    <submittedName>
        <fullName evidence="1">Uncharacterized protein</fullName>
    </submittedName>
</protein>
<proteinExistence type="predicted"/>
<accession>A0A8G1RCF5</accession>
<keyword evidence="2" id="KW-1185">Reference proteome</keyword>
<sequence>MAGFKDVFIDMERLRLNSISHATSFTVSPVMKNITQTTSTCFMPLNSYVLLTPTSMVPLVGEQYIYGQWVGAASDECFNLTGTCDEWMTPDPANGDVIVFFAHDKLIPNNKGLPHIIILENGKAELDATEEVLFAASPLSIGLLKEQPESTEILSDTASMGFQKSQSVPT</sequence>
<gene>
    <name evidence="1" type="ORF">BO85DRAFT_433834</name>
</gene>
<organism evidence="1 2">
    <name type="scientific">Aspergillus piperis CBS 112811</name>
    <dbReference type="NCBI Taxonomy" id="1448313"/>
    <lineage>
        <taxon>Eukaryota</taxon>
        <taxon>Fungi</taxon>
        <taxon>Dikarya</taxon>
        <taxon>Ascomycota</taxon>
        <taxon>Pezizomycotina</taxon>
        <taxon>Eurotiomycetes</taxon>
        <taxon>Eurotiomycetidae</taxon>
        <taxon>Eurotiales</taxon>
        <taxon>Aspergillaceae</taxon>
        <taxon>Aspergillus</taxon>
        <taxon>Aspergillus subgen. Circumdati</taxon>
    </lineage>
</organism>